<dbReference type="InterPro" id="IPR022514">
    <property type="entry name" value="NHPM_micro_ABC1"/>
</dbReference>
<proteinExistence type="inferred from homology"/>
<evidence type="ECO:0000259" key="14">
    <source>
        <dbReference type="PROSITE" id="PS50990"/>
    </source>
</evidence>
<keyword evidence="9 11" id="KW-1133">Transmembrane helix</keyword>
<sequence>MSGRLASIRRRATPTVLQHEVSECGAACLAMILGYHRRWISLEHIRAVAGVSRDGAKASSIVKAARHFGLESKGLSCEPDALSTLPMPAIVFWNFNHYVVLEGRRGDRVWINDPATGPRVVTVNEFEQAFTGVVLTFVPGADFKAGGKRPGFFTGLADRLRSFRAALFATLIVGFLLLVPGLAIPGLQRAFTDYYLIAGLHDWLWWLIAGLVGAAALRMLLTWLQRSILSRLNVRMGLQSNGRLLWHLLHLPIGFFSQRSVAELANRSGLGDRLNSLMANALIMAVVNLLAISIYGLVMAGYDYALTGVAVAFAVLNLWLLAVMTKRMSDAHRRMLQEEGQLQALLFQGFSSLESFRASGTEDLFFRRWAGAHAKVLTAEQRMTRSRRLLTGLAAMLTSITGIAIVLIGGIRVMDGLVTVGVLAAFQTLAANFNGPVASFVGLSAQLQDSHGYVERLDDVLLQPVDPMFDAERGSQTPESIRGAVEVEALTFSHAEIIAPLFRDLSLSVKPGHRIGIVGSSGSGKSTFGRLVVGLAKARQGDVRIDGVSTRVLDPGLLRSMVAYVEQQVVLFPGTVRDNITVWDPVSTDEMVVRAAKDAMIHSVIAARPNAYDSVVEEDGRNFSGGECQRMAIARALATDPAVVVLDEATSALDALVERDIVDNIRRRGCTCIIISHRLSAIRDCDEIVVLDNGGIVERGRHADLIARGGHYARLVKA</sequence>
<dbReference type="PANTHER" id="PTHR43394:SF1">
    <property type="entry name" value="ATP-BINDING CASSETTE SUB-FAMILY B MEMBER 10, MITOCHONDRIAL"/>
    <property type="match status" value="1"/>
</dbReference>
<dbReference type="AlphaFoldDB" id="A0AAU7X7E0"/>
<comment type="subcellular location">
    <subcellularLocation>
        <location evidence="1">Cell membrane</location>
        <topology evidence="1">Multi-pass membrane protein</topology>
    </subcellularLocation>
</comment>
<keyword evidence="3" id="KW-0813">Transport</keyword>
<evidence type="ECO:0000259" key="13">
    <source>
        <dbReference type="PROSITE" id="PS50929"/>
    </source>
</evidence>
<dbReference type="InterPro" id="IPR011527">
    <property type="entry name" value="ABC1_TM_dom"/>
</dbReference>
<dbReference type="InterPro" id="IPR005074">
    <property type="entry name" value="Peptidase_C39"/>
</dbReference>
<dbReference type="SUPFAM" id="SSF52540">
    <property type="entry name" value="P-loop containing nucleoside triphosphate hydrolases"/>
    <property type="match status" value="1"/>
</dbReference>
<keyword evidence="5 11" id="KW-0812">Transmembrane</keyword>
<dbReference type="SUPFAM" id="SSF90123">
    <property type="entry name" value="ABC transporter transmembrane region"/>
    <property type="match status" value="1"/>
</dbReference>
<dbReference type="GO" id="GO:0005886">
    <property type="term" value="C:plasma membrane"/>
    <property type="evidence" value="ECO:0007669"/>
    <property type="project" value="UniProtKB-SubCell"/>
</dbReference>
<protein>
    <submittedName>
        <fullName evidence="15">NHLP family bacteriocin export ABC transporter peptidase/permease/ATPase subunit</fullName>
    </submittedName>
</protein>
<accession>A0AAU7X7E0</accession>
<evidence type="ECO:0000256" key="5">
    <source>
        <dbReference type="ARBA" id="ARBA00022692"/>
    </source>
</evidence>
<dbReference type="PANTHER" id="PTHR43394">
    <property type="entry name" value="ATP-DEPENDENT PERMEASE MDL1, MITOCHONDRIAL"/>
    <property type="match status" value="1"/>
</dbReference>
<dbReference type="GO" id="GO:0006508">
    <property type="term" value="P:proteolysis"/>
    <property type="evidence" value="ECO:0007669"/>
    <property type="project" value="InterPro"/>
</dbReference>
<dbReference type="CDD" id="cd18569">
    <property type="entry name" value="ABC_6TM_NHLM_bacteriocin"/>
    <property type="match status" value="1"/>
</dbReference>
<dbReference type="Pfam" id="PF03412">
    <property type="entry name" value="Peptidase_C39"/>
    <property type="match status" value="1"/>
</dbReference>
<dbReference type="PROSITE" id="PS50893">
    <property type="entry name" value="ABC_TRANSPORTER_2"/>
    <property type="match status" value="1"/>
</dbReference>
<evidence type="ECO:0000256" key="4">
    <source>
        <dbReference type="ARBA" id="ARBA00022475"/>
    </source>
</evidence>
<dbReference type="Gene3D" id="1.20.1560.10">
    <property type="entry name" value="ABC transporter type 1, transmembrane domain"/>
    <property type="match status" value="1"/>
</dbReference>
<dbReference type="KEGG" id="mflg:ABS361_12780"/>
<keyword evidence="7" id="KW-0378">Hydrolase</keyword>
<evidence type="ECO:0000256" key="11">
    <source>
        <dbReference type="SAM" id="Phobius"/>
    </source>
</evidence>
<keyword evidence="4" id="KW-1003">Cell membrane</keyword>
<dbReference type="Gene3D" id="3.90.70.10">
    <property type="entry name" value="Cysteine proteinases"/>
    <property type="match status" value="1"/>
</dbReference>
<dbReference type="InterPro" id="IPR003439">
    <property type="entry name" value="ABC_transporter-like_ATP-bd"/>
</dbReference>
<dbReference type="SMART" id="SM00382">
    <property type="entry name" value="AAA"/>
    <property type="match status" value="1"/>
</dbReference>
<feature type="transmembrane region" description="Helical" evidence="11">
    <location>
        <begin position="389"/>
        <end position="411"/>
    </location>
</feature>
<feature type="domain" description="Peptidase C39" evidence="14">
    <location>
        <begin position="18"/>
        <end position="137"/>
    </location>
</feature>
<evidence type="ECO:0000256" key="6">
    <source>
        <dbReference type="ARBA" id="ARBA00022741"/>
    </source>
</evidence>
<dbReference type="InterPro" id="IPR003593">
    <property type="entry name" value="AAA+_ATPase"/>
</dbReference>
<evidence type="ECO:0000256" key="3">
    <source>
        <dbReference type="ARBA" id="ARBA00022448"/>
    </source>
</evidence>
<dbReference type="PROSITE" id="PS50929">
    <property type="entry name" value="ABC_TM1F"/>
    <property type="match status" value="1"/>
</dbReference>
<gene>
    <name evidence="15" type="ORF">ABS361_12780</name>
</gene>
<evidence type="ECO:0000259" key="12">
    <source>
        <dbReference type="PROSITE" id="PS50893"/>
    </source>
</evidence>
<feature type="domain" description="ABC transporter" evidence="12">
    <location>
        <begin position="485"/>
        <end position="718"/>
    </location>
</feature>
<dbReference type="InterPro" id="IPR027417">
    <property type="entry name" value="P-loop_NTPase"/>
</dbReference>
<dbReference type="GO" id="GO:0016887">
    <property type="term" value="F:ATP hydrolysis activity"/>
    <property type="evidence" value="ECO:0007669"/>
    <property type="project" value="InterPro"/>
</dbReference>
<evidence type="ECO:0000256" key="7">
    <source>
        <dbReference type="ARBA" id="ARBA00022801"/>
    </source>
</evidence>
<dbReference type="Gene3D" id="3.40.50.300">
    <property type="entry name" value="P-loop containing nucleotide triphosphate hydrolases"/>
    <property type="match status" value="1"/>
</dbReference>
<dbReference type="InterPro" id="IPR039421">
    <property type="entry name" value="Type_1_exporter"/>
</dbReference>
<dbReference type="GO" id="GO:0015421">
    <property type="term" value="F:ABC-type oligopeptide transporter activity"/>
    <property type="evidence" value="ECO:0007669"/>
    <property type="project" value="TreeGrafter"/>
</dbReference>
<dbReference type="GO" id="GO:0005524">
    <property type="term" value="F:ATP binding"/>
    <property type="evidence" value="ECO:0007669"/>
    <property type="project" value="UniProtKB-KW"/>
</dbReference>
<keyword evidence="8" id="KW-0067">ATP-binding</keyword>
<evidence type="ECO:0000256" key="8">
    <source>
        <dbReference type="ARBA" id="ARBA00022840"/>
    </source>
</evidence>
<dbReference type="Pfam" id="PF00005">
    <property type="entry name" value="ABC_tran"/>
    <property type="match status" value="1"/>
</dbReference>
<reference evidence="15" key="1">
    <citation type="submission" date="2024-06" db="EMBL/GenBank/DDBJ databases">
        <title>Methylostella associata gen. nov., sp. nov., a novel Ancalomicrobiaceae-affiliated facultatively methylotrophic bacteria that feed on methanotrophs of the genus Methylococcus.</title>
        <authorList>
            <person name="Saltykova V."/>
            <person name="Danilova O.V."/>
            <person name="Oshkin I.Y."/>
            <person name="Belova S.E."/>
            <person name="Pimenov N.V."/>
            <person name="Dedysh S.N."/>
        </authorList>
    </citation>
    <scope>NUCLEOTIDE SEQUENCE</scope>
    <source>
        <strain evidence="15">S20</strain>
    </source>
</reference>
<dbReference type="GO" id="GO:0008233">
    <property type="term" value="F:peptidase activity"/>
    <property type="evidence" value="ECO:0007669"/>
    <property type="project" value="InterPro"/>
</dbReference>
<feature type="transmembrane region" description="Helical" evidence="11">
    <location>
        <begin position="304"/>
        <end position="325"/>
    </location>
</feature>
<evidence type="ECO:0000313" key="15">
    <source>
        <dbReference type="EMBL" id="XBY42983.1"/>
    </source>
</evidence>
<dbReference type="PROSITE" id="PS50990">
    <property type="entry name" value="PEPTIDASE_C39"/>
    <property type="match status" value="1"/>
</dbReference>
<name>A0AAU7X7E0_9HYPH</name>
<dbReference type="PROSITE" id="PS00211">
    <property type="entry name" value="ABC_TRANSPORTER_1"/>
    <property type="match status" value="1"/>
</dbReference>
<keyword evidence="6" id="KW-0547">Nucleotide-binding</keyword>
<feature type="domain" description="ABC transmembrane type-1" evidence="13">
    <location>
        <begin position="168"/>
        <end position="449"/>
    </location>
</feature>
<evidence type="ECO:0000256" key="9">
    <source>
        <dbReference type="ARBA" id="ARBA00022989"/>
    </source>
</evidence>
<comment type="similarity">
    <text evidence="2">Belongs to the ABC transporter superfamily.</text>
</comment>
<evidence type="ECO:0000256" key="1">
    <source>
        <dbReference type="ARBA" id="ARBA00004651"/>
    </source>
</evidence>
<feature type="transmembrane region" description="Helical" evidence="11">
    <location>
        <begin position="165"/>
        <end position="183"/>
    </location>
</feature>
<organism evidence="15">
    <name type="scientific">Methyloraptor flagellatus</name>
    <dbReference type="NCBI Taxonomy" id="3162530"/>
    <lineage>
        <taxon>Bacteria</taxon>
        <taxon>Pseudomonadati</taxon>
        <taxon>Pseudomonadota</taxon>
        <taxon>Alphaproteobacteria</taxon>
        <taxon>Hyphomicrobiales</taxon>
        <taxon>Ancalomicrobiaceae</taxon>
        <taxon>Methyloraptor</taxon>
    </lineage>
</organism>
<dbReference type="RefSeq" id="WP_407048086.1">
    <property type="nucleotide sequence ID" value="NZ_CP158568.1"/>
</dbReference>
<evidence type="ECO:0000256" key="2">
    <source>
        <dbReference type="ARBA" id="ARBA00005417"/>
    </source>
</evidence>
<feature type="transmembrane region" description="Helical" evidence="11">
    <location>
        <begin position="203"/>
        <end position="221"/>
    </location>
</feature>
<feature type="transmembrane region" description="Helical" evidence="11">
    <location>
        <begin position="277"/>
        <end position="298"/>
    </location>
</feature>
<dbReference type="InterPro" id="IPR017871">
    <property type="entry name" value="ABC_transporter-like_CS"/>
</dbReference>
<dbReference type="InterPro" id="IPR036640">
    <property type="entry name" value="ABC1_TM_sf"/>
</dbReference>
<dbReference type="FunFam" id="3.40.50.300:FF:000299">
    <property type="entry name" value="ABC transporter ATP-binding protein/permease"/>
    <property type="match status" value="1"/>
</dbReference>
<keyword evidence="10 11" id="KW-0472">Membrane</keyword>
<evidence type="ECO:0000256" key="10">
    <source>
        <dbReference type="ARBA" id="ARBA00023136"/>
    </source>
</evidence>
<dbReference type="EMBL" id="CP158568">
    <property type="protein sequence ID" value="XBY42983.1"/>
    <property type="molecule type" value="Genomic_DNA"/>
</dbReference>
<dbReference type="NCBIfam" id="TIGR03796">
    <property type="entry name" value="NHLM_micro_ABC1"/>
    <property type="match status" value="1"/>
</dbReference>
<dbReference type="Pfam" id="PF00664">
    <property type="entry name" value="ABC_membrane"/>
    <property type="match status" value="1"/>
</dbReference>